<dbReference type="RefSeq" id="XP_022583037.1">
    <property type="nucleotide sequence ID" value="XM_022729109.1"/>
</dbReference>
<dbReference type="AlphaFoldDB" id="A0A1L9SNA8"/>
<dbReference type="OrthoDB" id="10004862at2759"/>
<gene>
    <name evidence="2" type="ORF">ASPZODRAFT_62885</name>
</gene>
<dbReference type="PANTHER" id="PTHR35870">
    <property type="entry name" value="PROTEIN, PUTATIVE (AFU_ORTHOLOGUE AFUA_5G03330)-RELATED"/>
    <property type="match status" value="1"/>
</dbReference>
<dbReference type="EMBL" id="KV878339">
    <property type="protein sequence ID" value="OJJ48527.1"/>
    <property type="molecule type" value="Genomic_DNA"/>
</dbReference>
<dbReference type="GO" id="GO:0016491">
    <property type="term" value="F:oxidoreductase activity"/>
    <property type="evidence" value="ECO:0007669"/>
    <property type="project" value="UniProtKB-KW"/>
</dbReference>
<evidence type="ECO:0008006" key="4">
    <source>
        <dbReference type="Google" id="ProtNLM"/>
    </source>
</evidence>
<keyword evidence="3" id="KW-1185">Reference proteome</keyword>
<dbReference type="InterPro" id="IPR025337">
    <property type="entry name" value="Questin_oxidase-like"/>
</dbReference>
<dbReference type="VEuPathDB" id="FungiDB:ASPZODRAFT_62885"/>
<sequence>MATSSRVFLSPVDTGVFSTAPRADAAKTATEVLQKNLEKHHIYFNNRGFHNHIVHHILTIYALGASPAAIQEAYQRNASYQRPVLPVTESVAHALHDRATFIGCLGREEHYPNFLAFFQVEIANKGVEHVLNEYLFAEDERAEDLLIRLFSGLLHPIIHLGFGVEFNQPAIVAEALAQTAIHDDWIGPMFLLPAETAAGGVGKRGDKSLFEILQEASTDRKLVDSVRWSDDNNMRDGVLTRAPAEMIAYASQFTVSKDQIKEKHAEILNTTVYFTAAAQKPDKEIKMDFFFLHCVTSSIFLSKFLAMPSLSLRAKLRLLEWKGRMDLLVYVSRNSPKLTKERITAHHTNRNWDVLFAKGIAHPEEDGHLVKLLRAVAHAEKVCRPLNMTALPVSDDMWLKIGNMIVDSVSDDPMYIFSTGFDEAWVGFKSA</sequence>
<organism evidence="2 3">
    <name type="scientific">Penicilliopsis zonata CBS 506.65</name>
    <dbReference type="NCBI Taxonomy" id="1073090"/>
    <lineage>
        <taxon>Eukaryota</taxon>
        <taxon>Fungi</taxon>
        <taxon>Dikarya</taxon>
        <taxon>Ascomycota</taxon>
        <taxon>Pezizomycotina</taxon>
        <taxon>Eurotiomycetes</taxon>
        <taxon>Eurotiomycetidae</taxon>
        <taxon>Eurotiales</taxon>
        <taxon>Aspergillaceae</taxon>
        <taxon>Penicilliopsis</taxon>
    </lineage>
</organism>
<dbReference type="GeneID" id="34615573"/>
<name>A0A1L9SNA8_9EURO</name>
<dbReference type="PANTHER" id="PTHR35870:SF1">
    <property type="entry name" value="PROTEIN, PUTATIVE (AFU_ORTHOLOGUE AFUA_5G03330)-RELATED"/>
    <property type="match status" value="1"/>
</dbReference>
<keyword evidence="1" id="KW-0560">Oxidoreductase</keyword>
<protein>
    <recommendedName>
        <fullName evidence="4">HypA-like protein</fullName>
    </recommendedName>
</protein>
<proteinExistence type="predicted"/>
<evidence type="ECO:0000313" key="2">
    <source>
        <dbReference type="EMBL" id="OJJ48527.1"/>
    </source>
</evidence>
<dbReference type="Proteomes" id="UP000184188">
    <property type="component" value="Unassembled WGS sequence"/>
</dbReference>
<dbReference type="Pfam" id="PF14027">
    <property type="entry name" value="Questin_oxidase"/>
    <property type="match status" value="1"/>
</dbReference>
<dbReference type="STRING" id="1073090.A0A1L9SNA8"/>
<accession>A0A1L9SNA8</accession>
<evidence type="ECO:0000256" key="1">
    <source>
        <dbReference type="ARBA" id="ARBA00023002"/>
    </source>
</evidence>
<reference evidence="3" key="1">
    <citation type="journal article" date="2017" name="Genome Biol.">
        <title>Comparative genomics reveals high biological diversity and specific adaptations in the industrially and medically important fungal genus Aspergillus.</title>
        <authorList>
            <person name="de Vries R.P."/>
            <person name="Riley R."/>
            <person name="Wiebenga A."/>
            <person name="Aguilar-Osorio G."/>
            <person name="Amillis S."/>
            <person name="Uchima C.A."/>
            <person name="Anderluh G."/>
            <person name="Asadollahi M."/>
            <person name="Askin M."/>
            <person name="Barry K."/>
            <person name="Battaglia E."/>
            <person name="Bayram O."/>
            <person name="Benocci T."/>
            <person name="Braus-Stromeyer S.A."/>
            <person name="Caldana C."/>
            <person name="Canovas D."/>
            <person name="Cerqueira G.C."/>
            <person name="Chen F."/>
            <person name="Chen W."/>
            <person name="Choi C."/>
            <person name="Clum A."/>
            <person name="Dos Santos R.A."/>
            <person name="Damasio A.R."/>
            <person name="Diallinas G."/>
            <person name="Emri T."/>
            <person name="Fekete E."/>
            <person name="Flipphi M."/>
            <person name="Freyberg S."/>
            <person name="Gallo A."/>
            <person name="Gournas C."/>
            <person name="Habgood R."/>
            <person name="Hainaut M."/>
            <person name="Harispe M.L."/>
            <person name="Henrissat B."/>
            <person name="Hilden K.S."/>
            <person name="Hope R."/>
            <person name="Hossain A."/>
            <person name="Karabika E."/>
            <person name="Karaffa L."/>
            <person name="Karanyi Z."/>
            <person name="Krasevec N."/>
            <person name="Kuo A."/>
            <person name="Kusch H."/>
            <person name="LaButti K."/>
            <person name="Lagendijk E.L."/>
            <person name="Lapidus A."/>
            <person name="Levasseur A."/>
            <person name="Lindquist E."/>
            <person name="Lipzen A."/>
            <person name="Logrieco A.F."/>
            <person name="MacCabe A."/>
            <person name="Maekelae M.R."/>
            <person name="Malavazi I."/>
            <person name="Melin P."/>
            <person name="Meyer V."/>
            <person name="Mielnichuk N."/>
            <person name="Miskei M."/>
            <person name="Molnar A.P."/>
            <person name="Mule G."/>
            <person name="Ngan C.Y."/>
            <person name="Orejas M."/>
            <person name="Orosz E."/>
            <person name="Ouedraogo J.P."/>
            <person name="Overkamp K.M."/>
            <person name="Park H.-S."/>
            <person name="Perrone G."/>
            <person name="Piumi F."/>
            <person name="Punt P.J."/>
            <person name="Ram A.F."/>
            <person name="Ramon A."/>
            <person name="Rauscher S."/>
            <person name="Record E."/>
            <person name="Riano-Pachon D.M."/>
            <person name="Robert V."/>
            <person name="Roehrig J."/>
            <person name="Ruller R."/>
            <person name="Salamov A."/>
            <person name="Salih N.S."/>
            <person name="Samson R.A."/>
            <person name="Sandor E."/>
            <person name="Sanguinetti M."/>
            <person name="Schuetze T."/>
            <person name="Sepcic K."/>
            <person name="Shelest E."/>
            <person name="Sherlock G."/>
            <person name="Sophianopoulou V."/>
            <person name="Squina F.M."/>
            <person name="Sun H."/>
            <person name="Susca A."/>
            <person name="Todd R.B."/>
            <person name="Tsang A."/>
            <person name="Unkles S.E."/>
            <person name="van de Wiele N."/>
            <person name="van Rossen-Uffink D."/>
            <person name="Oliveira J.V."/>
            <person name="Vesth T.C."/>
            <person name="Visser J."/>
            <person name="Yu J.-H."/>
            <person name="Zhou M."/>
            <person name="Andersen M.R."/>
            <person name="Archer D.B."/>
            <person name="Baker S.E."/>
            <person name="Benoit I."/>
            <person name="Brakhage A.A."/>
            <person name="Braus G.H."/>
            <person name="Fischer R."/>
            <person name="Frisvad J.C."/>
            <person name="Goldman G.H."/>
            <person name="Houbraken J."/>
            <person name="Oakley B."/>
            <person name="Pocsi I."/>
            <person name="Scazzocchio C."/>
            <person name="Seiboth B."/>
            <person name="vanKuyk P.A."/>
            <person name="Wortman J."/>
            <person name="Dyer P.S."/>
            <person name="Grigoriev I.V."/>
        </authorList>
    </citation>
    <scope>NUCLEOTIDE SEQUENCE [LARGE SCALE GENOMIC DNA]</scope>
    <source>
        <strain evidence="3">CBS 506.65</strain>
    </source>
</reference>
<evidence type="ECO:0000313" key="3">
    <source>
        <dbReference type="Proteomes" id="UP000184188"/>
    </source>
</evidence>